<gene>
    <name evidence="1" type="ORF">PIB30_110685</name>
</gene>
<evidence type="ECO:0000313" key="2">
    <source>
        <dbReference type="Proteomes" id="UP001341840"/>
    </source>
</evidence>
<dbReference type="EMBL" id="JASCZI010278292">
    <property type="protein sequence ID" value="MED6227150.1"/>
    <property type="molecule type" value="Genomic_DNA"/>
</dbReference>
<reference evidence="1 2" key="1">
    <citation type="journal article" date="2023" name="Plants (Basel)">
        <title>Bridging the Gap: Combining Genomics and Transcriptomics Approaches to Understand Stylosanthes scabra, an Orphan Legume from the Brazilian Caatinga.</title>
        <authorList>
            <person name="Ferreira-Neto J.R.C."/>
            <person name="da Silva M.D."/>
            <person name="Binneck E."/>
            <person name="de Melo N.F."/>
            <person name="da Silva R.H."/>
            <person name="de Melo A.L.T.M."/>
            <person name="Pandolfi V."/>
            <person name="Bustamante F.O."/>
            <person name="Brasileiro-Vidal A.C."/>
            <person name="Benko-Iseppon A.M."/>
        </authorList>
    </citation>
    <scope>NUCLEOTIDE SEQUENCE [LARGE SCALE GENOMIC DNA]</scope>
    <source>
        <tissue evidence="1">Leaves</tissue>
    </source>
</reference>
<comment type="caution">
    <text evidence="1">The sequence shown here is derived from an EMBL/GenBank/DDBJ whole genome shotgun (WGS) entry which is preliminary data.</text>
</comment>
<organism evidence="1 2">
    <name type="scientific">Stylosanthes scabra</name>
    <dbReference type="NCBI Taxonomy" id="79078"/>
    <lineage>
        <taxon>Eukaryota</taxon>
        <taxon>Viridiplantae</taxon>
        <taxon>Streptophyta</taxon>
        <taxon>Embryophyta</taxon>
        <taxon>Tracheophyta</taxon>
        <taxon>Spermatophyta</taxon>
        <taxon>Magnoliopsida</taxon>
        <taxon>eudicotyledons</taxon>
        <taxon>Gunneridae</taxon>
        <taxon>Pentapetalae</taxon>
        <taxon>rosids</taxon>
        <taxon>fabids</taxon>
        <taxon>Fabales</taxon>
        <taxon>Fabaceae</taxon>
        <taxon>Papilionoideae</taxon>
        <taxon>50 kb inversion clade</taxon>
        <taxon>dalbergioids sensu lato</taxon>
        <taxon>Dalbergieae</taxon>
        <taxon>Pterocarpus clade</taxon>
        <taxon>Stylosanthes</taxon>
    </lineage>
</organism>
<feature type="non-terminal residue" evidence="1">
    <location>
        <position position="1"/>
    </location>
</feature>
<proteinExistence type="predicted"/>
<sequence length="57" mass="6557">SLCLTNGLANDEFRKQLITKPVWTRKEMQVISKEFIHQEEVNRVVAATKQGDDQEAL</sequence>
<dbReference type="Proteomes" id="UP001341840">
    <property type="component" value="Unassembled WGS sequence"/>
</dbReference>
<accession>A0ABU6ZYL9</accession>
<protein>
    <submittedName>
        <fullName evidence="1">Uncharacterized protein</fullName>
    </submittedName>
</protein>
<name>A0ABU6ZYL9_9FABA</name>
<evidence type="ECO:0000313" key="1">
    <source>
        <dbReference type="EMBL" id="MED6227150.1"/>
    </source>
</evidence>
<keyword evidence="2" id="KW-1185">Reference proteome</keyword>